<sequence length="164" mass="18126">MPATEDVPLDVCALVPRKQLVDAIKTLEFTVKETPHYVILRYGAFYGPGTFYASDGFVAHQIRQKQIPATDAIISFIHVNDAASATVLALGWPSGVFNIVDDEPVRGVDWIPAYAEAIGAPLPDIRSGREGWERGASNEKARQYGWKPAYPTWKSMVVNLHKKS</sequence>
<keyword evidence="2" id="KW-1185">Reference proteome</keyword>
<accession>A0A9X7Z6R7</accession>
<organism evidence="1 2">
    <name type="scientific">Alicyclobacillus mengziensis</name>
    <dbReference type="NCBI Taxonomy" id="2931921"/>
    <lineage>
        <taxon>Bacteria</taxon>
        <taxon>Bacillati</taxon>
        <taxon>Bacillota</taxon>
        <taxon>Bacilli</taxon>
        <taxon>Bacillales</taxon>
        <taxon>Alicyclobacillaceae</taxon>
        <taxon>Alicyclobacillus</taxon>
    </lineage>
</organism>
<evidence type="ECO:0000313" key="2">
    <source>
        <dbReference type="Proteomes" id="UP000663505"/>
    </source>
</evidence>
<proteinExistence type="predicted"/>
<dbReference type="KEGG" id="afx:JZ786_18845"/>
<dbReference type="InterPro" id="IPR036291">
    <property type="entry name" value="NAD(P)-bd_dom_sf"/>
</dbReference>
<dbReference type="SUPFAM" id="SSF51735">
    <property type="entry name" value="NAD(P)-binding Rossmann-fold domains"/>
    <property type="match status" value="1"/>
</dbReference>
<gene>
    <name evidence="1" type="ORF">JZ786_18845</name>
</gene>
<protein>
    <submittedName>
        <fullName evidence="1">NAD(P)-dependent oxidoreductase</fullName>
    </submittedName>
</protein>
<reference evidence="1 2" key="1">
    <citation type="submission" date="2021-02" db="EMBL/GenBank/DDBJ databases">
        <title>Alicyclobacillus curvatus sp. nov. and Alicyclobacillus mengziensis sp. nov., two acidophilic bacteria isolated from acid mine drainage.</title>
        <authorList>
            <person name="Huang Y."/>
        </authorList>
    </citation>
    <scope>NUCLEOTIDE SEQUENCE [LARGE SCALE GENOMIC DNA]</scope>
    <source>
        <strain evidence="1 2">S30H14</strain>
    </source>
</reference>
<dbReference type="RefSeq" id="WP_206655872.1">
    <property type="nucleotide sequence ID" value="NZ_CP071182.1"/>
</dbReference>
<dbReference type="Proteomes" id="UP000663505">
    <property type="component" value="Chromosome"/>
</dbReference>
<evidence type="ECO:0000313" key="1">
    <source>
        <dbReference type="EMBL" id="QSO46503.1"/>
    </source>
</evidence>
<name>A0A9X7Z6R7_9BACL</name>
<dbReference type="AlphaFoldDB" id="A0A9X7Z6R7"/>
<dbReference type="Gene3D" id="3.40.50.720">
    <property type="entry name" value="NAD(P)-binding Rossmann-like Domain"/>
    <property type="match status" value="1"/>
</dbReference>
<dbReference type="EMBL" id="CP071182">
    <property type="protein sequence ID" value="QSO46503.1"/>
    <property type="molecule type" value="Genomic_DNA"/>
</dbReference>